<dbReference type="GO" id="GO:0008173">
    <property type="term" value="F:RNA methyltransferase activity"/>
    <property type="evidence" value="ECO:0007669"/>
    <property type="project" value="InterPro"/>
</dbReference>
<dbReference type="InterPro" id="IPR029026">
    <property type="entry name" value="tRNA_m1G_MTases_N"/>
</dbReference>
<feature type="domain" description="tRNA/rRNA methyltransferase SpoU type" evidence="3">
    <location>
        <begin position="133"/>
        <end position="278"/>
    </location>
</feature>
<protein>
    <submittedName>
        <fullName evidence="5">RNA methyltransferase</fullName>
    </submittedName>
</protein>
<dbReference type="PANTHER" id="PTHR43191:SF12">
    <property type="entry name" value="RRNA METHYLASE"/>
    <property type="match status" value="1"/>
</dbReference>
<keyword evidence="1 5" id="KW-0489">Methyltransferase</keyword>
<dbReference type="GO" id="GO:0032259">
    <property type="term" value="P:methylation"/>
    <property type="evidence" value="ECO:0007669"/>
    <property type="project" value="UniProtKB-KW"/>
</dbReference>
<dbReference type="SUPFAM" id="SSF75217">
    <property type="entry name" value="alpha/beta knot"/>
    <property type="match status" value="1"/>
</dbReference>
<dbReference type="CDD" id="cd18095">
    <property type="entry name" value="SpoU-like_rRNA-MTase"/>
    <property type="match status" value="1"/>
</dbReference>
<dbReference type="GO" id="GO:0006396">
    <property type="term" value="P:RNA processing"/>
    <property type="evidence" value="ECO:0007669"/>
    <property type="project" value="InterPro"/>
</dbReference>
<dbReference type="InterPro" id="IPR029064">
    <property type="entry name" value="Ribosomal_eL30-like_sf"/>
</dbReference>
<dbReference type="Gene3D" id="3.30.1330.30">
    <property type="match status" value="1"/>
</dbReference>
<evidence type="ECO:0000259" key="3">
    <source>
        <dbReference type="Pfam" id="PF00588"/>
    </source>
</evidence>
<dbReference type="AlphaFoldDB" id="A0A931EVR3"/>
<dbReference type="Pfam" id="PF00588">
    <property type="entry name" value="SpoU_methylase"/>
    <property type="match status" value="1"/>
</dbReference>
<evidence type="ECO:0000259" key="4">
    <source>
        <dbReference type="Pfam" id="PF22435"/>
    </source>
</evidence>
<dbReference type="Proteomes" id="UP000605361">
    <property type="component" value="Unassembled WGS sequence"/>
</dbReference>
<feature type="domain" description="MRM3-like substrate binding" evidence="4">
    <location>
        <begin position="46"/>
        <end position="102"/>
    </location>
</feature>
<evidence type="ECO:0000313" key="5">
    <source>
        <dbReference type="EMBL" id="MBF8185914.1"/>
    </source>
</evidence>
<gene>
    <name evidence="5" type="ORF">ITP53_09180</name>
</gene>
<organism evidence="5 6">
    <name type="scientific">Nonomuraea cypriaca</name>
    <dbReference type="NCBI Taxonomy" id="1187855"/>
    <lineage>
        <taxon>Bacteria</taxon>
        <taxon>Bacillati</taxon>
        <taxon>Actinomycetota</taxon>
        <taxon>Actinomycetes</taxon>
        <taxon>Streptosporangiales</taxon>
        <taxon>Streptosporangiaceae</taxon>
        <taxon>Nonomuraea</taxon>
    </lineage>
</organism>
<accession>A0A931EVR3</accession>
<name>A0A931EVR3_9ACTN</name>
<dbReference type="Pfam" id="PF22435">
    <property type="entry name" value="MRM3-like_sub_bind"/>
    <property type="match status" value="1"/>
</dbReference>
<dbReference type="GO" id="GO:0003723">
    <property type="term" value="F:RNA binding"/>
    <property type="evidence" value="ECO:0007669"/>
    <property type="project" value="InterPro"/>
</dbReference>
<evidence type="ECO:0000256" key="2">
    <source>
        <dbReference type="ARBA" id="ARBA00022679"/>
    </source>
</evidence>
<comment type="caution">
    <text evidence="5">The sequence shown here is derived from an EMBL/GenBank/DDBJ whole genome shotgun (WGS) entry which is preliminary data.</text>
</comment>
<evidence type="ECO:0000256" key="1">
    <source>
        <dbReference type="ARBA" id="ARBA00022603"/>
    </source>
</evidence>
<dbReference type="InterPro" id="IPR001537">
    <property type="entry name" value="SpoU_MeTrfase"/>
</dbReference>
<dbReference type="InterPro" id="IPR029028">
    <property type="entry name" value="Alpha/beta_knot_MTases"/>
</dbReference>
<keyword evidence="2" id="KW-0808">Transferase</keyword>
<sequence length="284" mass="30725">MRWSGRSGGAWQYQKVLEYVTAPDDPRLSDYTRLRDVELRKSLEAERGLFLAEGEKVIRRAIGAGYPVRSVLTTRRWLTQLEDVLGDATVYVVTDEIMSGVAGFPVHRGALASMRRTPLPSVETLLKAAGGRILVLEDLVDHSNVGAIFRSAAALGVDGIVLSPRCADPLYRRAVKVSMGAVFSIPYARMDDWYAGLAQVRQTGYRTLALTPDQRATPMDAVKLGDRVALLLGSEGDGLSSHWLEEADEAVCIPMSPAAMAAGVDSLNVVAAAAIACHGLMRSR</sequence>
<reference evidence="5" key="1">
    <citation type="submission" date="2020-11" db="EMBL/GenBank/DDBJ databases">
        <title>Whole-genome analyses of Nonomuraea sp. K274.</title>
        <authorList>
            <person name="Veyisoglu A."/>
        </authorList>
    </citation>
    <scope>NUCLEOTIDE SEQUENCE</scope>
    <source>
        <strain evidence="5">K274</strain>
    </source>
</reference>
<dbReference type="EMBL" id="JADOGI010000020">
    <property type="protein sequence ID" value="MBF8185914.1"/>
    <property type="molecule type" value="Genomic_DNA"/>
</dbReference>
<dbReference type="InterPro" id="IPR053888">
    <property type="entry name" value="MRM3-like_sub_bind"/>
</dbReference>
<dbReference type="PANTHER" id="PTHR43191">
    <property type="entry name" value="RRNA METHYLTRANSFERASE 3"/>
    <property type="match status" value="1"/>
</dbReference>
<evidence type="ECO:0000313" key="6">
    <source>
        <dbReference type="Proteomes" id="UP000605361"/>
    </source>
</evidence>
<proteinExistence type="predicted"/>
<dbReference type="InterPro" id="IPR051259">
    <property type="entry name" value="rRNA_Methyltransferase"/>
</dbReference>
<keyword evidence="6" id="KW-1185">Reference proteome</keyword>
<dbReference type="Gene3D" id="3.40.1280.10">
    <property type="match status" value="1"/>
</dbReference>
<dbReference type="SUPFAM" id="SSF55315">
    <property type="entry name" value="L30e-like"/>
    <property type="match status" value="1"/>
</dbReference>